<dbReference type="RefSeq" id="WP_073189653.1">
    <property type="nucleotide sequence ID" value="NZ_FQZG01000065.1"/>
</dbReference>
<dbReference type="InterPro" id="IPR000120">
    <property type="entry name" value="Amidase"/>
</dbReference>
<evidence type="ECO:0000313" key="4">
    <source>
        <dbReference type="Proteomes" id="UP000184512"/>
    </source>
</evidence>
<dbReference type="Gene3D" id="3.90.1300.10">
    <property type="entry name" value="Amidase signature (AS) domain"/>
    <property type="match status" value="1"/>
</dbReference>
<evidence type="ECO:0000259" key="2">
    <source>
        <dbReference type="Pfam" id="PF01425"/>
    </source>
</evidence>
<accession>A0A1M6KZI3</accession>
<dbReference type="InterPro" id="IPR020556">
    <property type="entry name" value="Amidase_CS"/>
</dbReference>
<dbReference type="EMBL" id="FQZG01000065">
    <property type="protein sequence ID" value="SHJ64340.1"/>
    <property type="molecule type" value="Genomic_DNA"/>
</dbReference>
<organism evidence="3 4">
    <name type="scientific">Tessaracoccus bendigoensis DSM 12906</name>
    <dbReference type="NCBI Taxonomy" id="1123357"/>
    <lineage>
        <taxon>Bacteria</taxon>
        <taxon>Bacillati</taxon>
        <taxon>Actinomycetota</taxon>
        <taxon>Actinomycetes</taxon>
        <taxon>Propionibacteriales</taxon>
        <taxon>Propionibacteriaceae</taxon>
        <taxon>Tessaracoccus</taxon>
    </lineage>
</organism>
<dbReference type="Pfam" id="PF01425">
    <property type="entry name" value="Amidase"/>
    <property type="match status" value="1"/>
</dbReference>
<dbReference type="PANTHER" id="PTHR11895">
    <property type="entry name" value="TRANSAMIDASE"/>
    <property type="match status" value="1"/>
</dbReference>
<protein>
    <submittedName>
        <fullName evidence="3">Amidase</fullName>
    </submittedName>
</protein>
<sequence length="462" mass="47117">MEASAEWTSLGQARALRRGDVSAGELVLEALERAEETAGLGAFVTLTAEAALSEADAVDRLIASTPTAERAGLPPLLGLPTVHKDLVCVRGAVTTHGSRAVPHLVATRDDPVPAAIRAAGAVCIGKTQVPEFGIAAYSEGDLAAPARNPLDPALTAGGSSGGTATAIASGVVTAAIGSDAGGSIRIPSGACGLVGLKPGRGRVPADVATPDPDPTGVPRLGVSGPMASTVADAALWFDALVGDRGLGSVAAVERAETLRGLRIGVSYESPFASAYPVSFADEARRAVEAAAARLGEFGHAVEEARIRYDPRYADAFTTVWTHGLTRLGLDAEAEGRLGALAAMFLRSARSRSGDDLALAVDVLNGFARSAARQWGRYDAILTPALSGPPPEVGAFLALEPEADYRLQCLWAPQMSMVNVAGVPAVVCPAPGVRAHDRGVGVQLIGRVGGEVSLLQLAAQLTG</sequence>
<dbReference type="InterPro" id="IPR036928">
    <property type="entry name" value="AS_sf"/>
</dbReference>
<dbReference type="STRING" id="1123357.SAMN02745244_02949"/>
<keyword evidence="4" id="KW-1185">Reference proteome</keyword>
<dbReference type="OrthoDB" id="5175573at2"/>
<feature type="domain" description="Amidase" evidence="2">
    <location>
        <begin position="25"/>
        <end position="454"/>
    </location>
</feature>
<evidence type="ECO:0000256" key="1">
    <source>
        <dbReference type="ARBA" id="ARBA00009199"/>
    </source>
</evidence>
<dbReference type="GO" id="GO:0003824">
    <property type="term" value="F:catalytic activity"/>
    <property type="evidence" value="ECO:0007669"/>
    <property type="project" value="InterPro"/>
</dbReference>
<dbReference type="AlphaFoldDB" id="A0A1M6KZI3"/>
<dbReference type="PANTHER" id="PTHR11895:SF7">
    <property type="entry name" value="GLUTAMYL-TRNA(GLN) AMIDOTRANSFERASE SUBUNIT A, MITOCHONDRIAL"/>
    <property type="match status" value="1"/>
</dbReference>
<comment type="similarity">
    <text evidence="1">Belongs to the amidase family.</text>
</comment>
<reference evidence="3 4" key="1">
    <citation type="submission" date="2016-11" db="EMBL/GenBank/DDBJ databases">
        <authorList>
            <person name="Jaros S."/>
            <person name="Januszkiewicz K."/>
            <person name="Wedrychowicz H."/>
        </authorList>
    </citation>
    <scope>NUCLEOTIDE SEQUENCE [LARGE SCALE GENOMIC DNA]</scope>
    <source>
        <strain evidence="3 4">DSM 12906</strain>
    </source>
</reference>
<dbReference type="Proteomes" id="UP000184512">
    <property type="component" value="Unassembled WGS sequence"/>
</dbReference>
<proteinExistence type="inferred from homology"/>
<dbReference type="InterPro" id="IPR023631">
    <property type="entry name" value="Amidase_dom"/>
</dbReference>
<gene>
    <name evidence="3" type="ORF">SAMN02745244_02949</name>
</gene>
<evidence type="ECO:0000313" key="3">
    <source>
        <dbReference type="EMBL" id="SHJ64340.1"/>
    </source>
</evidence>
<dbReference type="SUPFAM" id="SSF75304">
    <property type="entry name" value="Amidase signature (AS) enzymes"/>
    <property type="match status" value="1"/>
</dbReference>
<name>A0A1M6KZI3_9ACTN</name>
<dbReference type="PROSITE" id="PS00571">
    <property type="entry name" value="AMIDASES"/>
    <property type="match status" value="1"/>
</dbReference>